<comment type="caution">
    <text evidence="1">The sequence shown here is derived from an EMBL/GenBank/DDBJ whole genome shotgun (WGS) entry which is preliminary data.</text>
</comment>
<keyword evidence="2" id="KW-1185">Reference proteome</keyword>
<evidence type="ECO:0000313" key="2">
    <source>
        <dbReference type="Proteomes" id="UP001062846"/>
    </source>
</evidence>
<protein>
    <submittedName>
        <fullName evidence="1">Uncharacterized protein</fullName>
    </submittedName>
</protein>
<proteinExistence type="predicted"/>
<name>A0ACC0N427_RHOML</name>
<reference evidence="1" key="1">
    <citation type="submission" date="2022-02" db="EMBL/GenBank/DDBJ databases">
        <title>Plant Genome Project.</title>
        <authorList>
            <person name="Zhang R.-G."/>
        </authorList>
    </citation>
    <scope>NUCLEOTIDE SEQUENCE</scope>
    <source>
        <strain evidence="1">AT1</strain>
    </source>
</reference>
<organism evidence="1 2">
    <name type="scientific">Rhododendron molle</name>
    <name type="common">Chinese azalea</name>
    <name type="synonym">Azalea mollis</name>
    <dbReference type="NCBI Taxonomy" id="49168"/>
    <lineage>
        <taxon>Eukaryota</taxon>
        <taxon>Viridiplantae</taxon>
        <taxon>Streptophyta</taxon>
        <taxon>Embryophyta</taxon>
        <taxon>Tracheophyta</taxon>
        <taxon>Spermatophyta</taxon>
        <taxon>Magnoliopsida</taxon>
        <taxon>eudicotyledons</taxon>
        <taxon>Gunneridae</taxon>
        <taxon>Pentapetalae</taxon>
        <taxon>asterids</taxon>
        <taxon>Ericales</taxon>
        <taxon>Ericaceae</taxon>
        <taxon>Ericoideae</taxon>
        <taxon>Rhodoreae</taxon>
        <taxon>Rhododendron</taxon>
    </lineage>
</organism>
<evidence type="ECO:0000313" key="1">
    <source>
        <dbReference type="EMBL" id="KAI8547859.1"/>
    </source>
</evidence>
<gene>
    <name evidence="1" type="ORF">RHMOL_Rhmol07G0228000</name>
</gene>
<dbReference type="Proteomes" id="UP001062846">
    <property type="component" value="Chromosome 7"/>
</dbReference>
<sequence>MRVGFVESVFGGLHLWVDPFFWPLRDNSYAQASCPSCDCDCDSNNIFAVPVGEFNRHLN</sequence>
<dbReference type="EMBL" id="CM046394">
    <property type="protein sequence ID" value="KAI8547859.1"/>
    <property type="molecule type" value="Genomic_DNA"/>
</dbReference>
<accession>A0ACC0N427</accession>